<dbReference type="InParanoid" id="A0A2H3DSA4"/>
<proteinExistence type="predicted"/>
<evidence type="ECO:0000313" key="2">
    <source>
        <dbReference type="EMBL" id="PBK91143.1"/>
    </source>
</evidence>
<feature type="region of interest" description="Disordered" evidence="1">
    <location>
        <begin position="126"/>
        <end position="160"/>
    </location>
</feature>
<dbReference type="OrthoDB" id="10555775at2759"/>
<keyword evidence="3" id="KW-1185">Reference proteome</keyword>
<sequence>MSSNDDSDAPLANVLLTKHTKSGRLSQMPQSRRPEGAPLLQCWAPSLVVILPSLKTVRCKARSEEDDLADLAIAFKKQRQSAAATGVASNALWPSDAQAGTGEDAPNVKARARALMTMVYNNKQRVCHAPVTEGPSSESSSDRNKDETRDEDTLSTGDSVPLTLQFAIKSDLSITR</sequence>
<protein>
    <submittedName>
        <fullName evidence="2">Uncharacterized protein</fullName>
    </submittedName>
</protein>
<dbReference type="AlphaFoldDB" id="A0A2H3DSA4"/>
<evidence type="ECO:0000256" key="1">
    <source>
        <dbReference type="SAM" id="MobiDB-lite"/>
    </source>
</evidence>
<feature type="compositionally biased region" description="Basic and acidic residues" evidence="1">
    <location>
        <begin position="140"/>
        <end position="152"/>
    </location>
</feature>
<dbReference type="EMBL" id="KZ293662">
    <property type="protein sequence ID" value="PBK91143.1"/>
    <property type="molecule type" value="Genomic_DNA"/>
</dbReference>
<accession>A0A2H3DSA4</accession>
<organism evidence="2 3">
    <name type="scientific">Armillaria gallica</name>
    <name type="common">Bulbous honey fungus</name>
    <name type="synonym">Armillaria bulbosa</name>
    <dbReference type="NCBI Taxonomy" id="47427"/>
    <lineage>
        <taxon>Eukaryota</taxon>
        <taxon>Fungi</taxon>
        <taxon>Dikarya</taxon>
        <taxon>Basidiomycota</taxon>
        <taxon>Agaricomycotina</taxon>
        <taxon>Agaricomycetes</taxon>
        <taxon>Agaricomycetidae</taxon>
        <taxon>Agaricales</taxon>
        <taxon>Marasmiineae</taxon>
        <taxon>Physalacriaceae</taxon>
        <taxon>Armillaria</taxon>
    </lineage>
</organism>
<dbReference type="Proteomes" id="UP000217790">
    <property type="component" value="Unassembled WGS sequence"/>
</dbReference>
<gene>
    <name evidence="2" type="ORF">ARMGADRAFT_1081910</name>
</gene>
<name>A0A2H3DSA4_ARMGA</name>
<evidence type="ECO:0000313" key="3">
    <source>
        <dbReference type="Proteomes" id="UP000217790"/>
    </source>
</evidence>
<reference evidence="3" key="1">
    <citation type="journal article" date="2017" name="Nat. Ecol. Evol.">
        <title>Genome expansion and lineage-specific genetic innovations in the forest pathogenic fungi Armillaria.</title>
        <authorList>
            <person name="Sipos G."/>
            <person name="Prasanna A.N."/>
            <person name="Walter M.C."/>
            <person name="O'Connor E."/>
            <person name="Balint B."/>
            <person name="Krizsan K."/>
            <person name="Kiss B."/>
            <person name="Hess J."/>
            <person name="Varga T."/>
            <person name="Slot J."/>
            <person name="Riley R."/>
            <person name="Boka B."/>
            <person name="Rigling D."/>
            <person name="Barry K."/>
            <person name="Lee J."/>
            <person name="Mihaltcheva S."/>
            <person name="LaButti K."/>
            <person name="Lipzen A."/>
            <person name="Waldron R."/>
            <person name="Moloney N.M."/>
            <person name="Sperisen C."/>
            <person name="Kredics L."/>
            <person name="Vagvoelgyi C."/>
            <person name="Patrignani A."/>
            <person name="Fitzpatrick D."/>
            <person name="Nagy I."/>
            <person name="Doyle S."/>
            <person name="Anderson J.B."/>
            <person name="Grigoriev I.V."/>
            <person name="Gueldener U."/>
            <person name="Muensterkoetter M."/>
            <person name="Nagy L.G."/>
        </authorList>
    </citation>
    <scope>NUCLEOTIDE SEQUENCE [LARGE SCALE GENOMIC DNA]</scope>
    <source>
        <strain evidence="3">Ar21-2</strain>
    </source>
</reference>
<feature type="region of interest" description="Disordered" evidence="1">
    <location>
        <begin position="1"/>
        <end position="35"/>
    </location>
</feature>